<evidence type="ECO:0000313" key="2">
    <source>
        <dbReference type="Proteomes" id="UP000015105"/>
    </source>
</evidence>
<sequence length="134" mass="14723">GLACCSPEVTRTKNHTSFPEICASTGRDAIDIYAPLARPFLGVLVCRLKTVQQMSPRFFVCAWSVSVVAVFDFALLSSNDHGAKAQTSERLNCTCSLKALLSERGDYGSDHLYPLLKGITSEFGFFYPVYCVVQ</sequence>
<dbReference type="Proteomes" id="UP000015105">
    <property type="component" value="Chromosome 7D"/>
</dbReference>
<reference evidence="2" key="2">
    <citation type="journal article" date="2017" name="Nat. Plants">
        <title>The Aegilops tauschii genome reveals multiple impacts of transposons.</title>
        <authorList>
            <person name="Zhao G."/>
            <person name="Zou C."/>
            <person name="Li K."/>
            <person name="Wang K."/>
            <person name="Li T."/>
            <person name="Gao L."/>
            <person name="Zhang X."/>
            <person name="Wang H."/>
            <person name="Yang Z."/>
            <person name="Liu X."/>
            <person name="Jiang W."/>
            <person name="Mao L."/>
            <person name="Kong X."/>
            <person name="Jiao Y."/>
            <person name="Jia J."/>
        </authorList>
    </citation>
    <scope>NUCLEOTIDE SEQUENCE [LARGE SCALE GENOMIC DNA]</scope>
    <source>
        <strain evidence="2">cv. AL8/78</strain>
    </source>
</reference>
<reference evidence="1" key="4">
    <citation type="submission" date="2019-03" db="UniProtKB">
        <authorList>
            <consortium name="EnsemblPlants"/>
        </authorList>
    </citation>
    <scope>IDENTIFICATION</scope>
</reference>
<reference evidence="2" key="1">
    <citation type="journal article" date="2014" name="Science">
        <title>Ancient hybridizations among the ancestral genomes of bread wheat.</title>
        <authorList>
            <consortium name="International Wheat Genome Sequencing Consortium,"/>
            <person name="Marcussen T."/>
            <person name="Sandve S.R."/>
            <person name="Heier L."/>
            <person name="Spannagl M."/>
            <person name="Pfeifer M."/>
            <person name="Jakobsen K.S."/>
            <person name="Wulff B.B."/>
            <person name="Steuernagel B."/>
            <person name="Mayer K.F."/>
            <person name="Olsen O.A."/>
        </authorList>
    </citation>
    <scope>NUCLEOTIDE SEQUENCE [LARGE SCALE GENOMIC DNA]</scope>
    <source>
        <strain evidence="2">cv. AL8/78</strain>
    </source>
</reference>
<accession>A0A453RX78</accession>
<organism evidence="1 2">
    <name type="scientific">Aegilops tauschii subsp. strangulata</name>
    <name type="common">Goatgrass</name>
    <dbReference type="NCBI Taxonomy" id="200361"/>
    <lineage>
        <taxon>Eukaryota</taxon>
        <taxon>Viridiplantae</taxon>
        <taxon>Streptophyta</taxon>
        <taxon>Embryophyta</taxon>
        <taxon>Tracheophyta</taxon>
        <taxon>Spermatophyta</taxon>
        <taxon>Magnoliopsida</taxon>
        <taxon>Liliopsida</taxon>
        <taxon>Poales</taxon>
        <taxon>Poaceae</taxon>
        <taxon>BOP clade</taxon>
        <taxon>Pooideae</taxon>
        <taxon>Triticodae</taxon>
        <taxon>Triticeae</taxon>
        <taxon>Triticinae</taxon>
        <taxon>Aegilops</taxon>
    </lineage>
</organism>
<reference evidence="1" key="3">
    <citation type="journal article" date="2017" name="Nature">
        <title>Genome sequence of the progenitor of the wheat D genome Aegilops tauschii.</title>
        <authorList>
            <person name="Luo M.C."/>
            <person name="Gu Y.Q."/>
            <person name="Puiu D."/>
            <person name="Wang H."/>
            <person name="Twardziok S.O."/>
            <person name="Deal K.R."/>
            <person name="Huo N."/>
            <person name="Zhu T."/>
            <person name="Wang L."/>
            <person name="Wang Y."/>
            <person name="McGuire P.E."/>
            <person name="Liu S."/>
            <person name="Long H."/>
            <person name="Ramasamy R.K."/>
            <person name="Rodriguez J.C."/>
            <person name="Van S.L."/>
            <person name="Yuan L."/>
            <person name="Wang Z."/>
            <person name="Xia Z."/>
            <person name="Xiao L."/>
            <person name="Anderson O.D."/>
            <person name="Ouyang S."/>
            <person name="Liang Y."/>
            <person name="Zimin A.V."/>
            <person name="Pertea G."/>
            <person name="Qi P."/>
            <person name="Bennetzen J.L."/>
            <person name="Dai X."/>
            <person name="Dawson M.W."/>
            <person name="Muller H.G."/>
            <person name="Kugler K."/>
            <person name="Rivarola-Duarte L."/>
            <person name="Spannagl M."/>
            <person name="Mayer K.F.X."/>
            <person name="Lu F.H."/>
            <person name="Bevan M.W."/>
            <person name="Leroy P."/>
            <person name="Li P."/>
            <person name="You F.M."/>
            <person name="Sun Q."/>
            <person name="Liu Z."/>
            <person name="Lyons E."/>
            <person name="Wicker T."/>
            <person name="Salzberg S.L."/>
            <person name="Devos K.M."/>
            <person name="Dvorak J."/>
        </authorList>
    </citation>
    <scope>NUCLEOTIDE SEQUENCE [LARGE SCALE GENOMIC DNA]</scope>
    <source>
        <strain evidence="1">cv. AL8/78</strain>
    </source>
</reference>
<name>A0A453RX78_AEGTS</name>
<dbReference type="Gramene" id="AET7Gv20749500.17">
    <property type="protein sequence ID" value="AET7Gv20749500.17"/>
    <property type="gene ID" value="AET7Gv20749500"/>
</dbReference>
<dbReference type="EnsemblPlants" id="AET7Gv20749500.17">
    <property type="protein sequence ID" value="AET7Gv20749500.17"/>
    <property type="gene ID" value="AET7Gv20749500"/>
</dbReference>
<evidence type="ECO:0000313" key="1">
    <source>
        <dbReference type="EnsemblPlants" id="AET7Gv20749500.17"/>
    </source>
</evidence>
<reference evidence="1" key="5">
    <citation type="journal article" date="2021" name="G3 (Bethesda)">
        <title>Aegilops tauschii genome assembly Aet v5.0 features greater sequence contiguity and improved annotation.</title>
        <authorList>
            <person name="Wang L."/>
            <person name="Zhu T."/>
            <person name="Rodriguez J.C."/>
            <person name="Deal K.R."/>
            <person name="Dubcovsky J."/>
            <person name="McGuire P.E."/>
            <person name="Lux T."/>
            <person name="Spannagl M."/>
            <person name="Mayer K.F.X."/>
            <person name="Baldrich P."/>
            <person name="Meyers B.C."/>
            <person name="Huo N."/>
            <person name="Gu Y.Q."/>
            <person name="Zhou H."/>
            <person name="Devos K.M."/>
            <person name="Bennetzen J.L."/>
            <person name="Unver T."/>
            <person name="Budak H."/>
            <person name="Gulick P.J."/>
            <person name="Galiba G."/>
            <person name="Kalapos B."/>
            <person name="Nelson D.R."/>
            <person name="Li P."/>
            <person name="You F.M."/>
            <person name="Luo M.C."/>
            <person name="Dvorak J."/>
        </authorList>
    </citation>
    <scope>NUCLEOTIDE SEQUENCE [LARGE SCALE GENOMIC DNA]</scope>
    <source>
        <strain evidence="1">cv. AL8/78</strain>
    </source>
</reference>
<dbReference type="AlphaFoldDB" id="A0A453RX78"/>
<proteinExistence type="predicted"/>
<dbReference type="EnsemblPlants" id="AET7Gv20749500.18">
    <property type="protein sequence ID" value="AET7Gv20749500.18"/>
    <property type="gene ID" value="AET7Gv20749500"/>
</dbReference>
<dbReference type="Gramene" id="AET7Gv20749500.18">
    <property type="protein sequence ID" value="AET7Gv20749500.18"/>
    <property type="gene ID" value="AET7Gv20749500"/>
</dbReference>
<protein>
    <submittedName>
        <fullName evidence="1">Uncharacterized protein</fullName>
    </submittedName>
</protein>
<keyword evidence="2" id="KW-1185">Reference proteome</keyword>